<proteinExistence type="inferred from homology"/>
<keyword evidence="3" id="KW-0808">Transferase</keyword>
<dbReference type="PANTHER" id="PTHR31306">
    <property type="entry name" value="ALPHA-1,6-MANNOSYLTRANSFERASE MNN11-RELATED"/>
    <property type="match status" value="1"/>
</dbReference>
<keyword evidence="4" id="KW-0472">Membrane</keyword>
<evidence type="ECO:0000256" key="2">
    <source>
        <dbReference type="ARBA" id="ARBA00022676"/>
    </source>
</evidence>
<evidence type="ECO:0000256" key="3">
    <source>
        <dbReference type="ARBA" id="ARBA00022679"/>
    </source>
</evidence>
<dbReference type="Proteomes" id="UP000799750">
    <property type="component" value="Unassembled WGS sequence"/>
</dbReference>
<gene>
    <name evidence="5" type="ORF">BU16DRAFT_43862</name>
</gene>
<dbReference type="GO" id="GO:0006487">
    <property type="term" value="P:protein N-linked glycosylation"/>
    <property type="evidence" value="ECO:0007669"/>
    <property type="project" value="TreeGrafter"/>
</dbReference>
<evidence type="ECO:0008006" key="7">
    <source>
        <dbReference type="Google" id="ProtNLM"/>
    </source>
</evidence>
<sequence>MVLPILGARSAPWMSNFVAVSVIGVVLFVTVLGFWAFQPPMPRPGYHGGTTVEVTIPVEPSGPVSIQEVLRLLYAPLKMKPTTPSFTDDLGRSYKLPANPLFPNPLGKDLLVVDLETRPLDKNGQLMHKGAFKWGDLDYLSGGVMNHYTYAMIHGYDYKFVQAASFDDRHNTWIKPSALANLLKHYKFVVFLDADAAFHQMQMPMEWLLNYWQITPEISLAMPLDPSGPPGTNDDRFNRTLTNTGFIVAQQSDRTQEILKAWHECPDDTRYPDCSQWKQPRFHEQSAFGNYIRYDYEDNIKELPCTEANGYPSENAQCEGVFMRHYWYGKERVRDDLANSTMEAIMAPIQKLYMDHRKDIITEQAKNEII</sequence>
<dbReference type="PANTHER" id="PTHR31306:SF3">
    <property type="entry name" value="NUCLEOTIDE-DIPHOSPHO-SUGAR TRANSFERASE DOMAIN-CONTAINING PROTEIN"/>
    <property type="match status" value="1"/>
</dbReference>
<dbReference type="EMBL" id="MU004190">
    <property type="protein sequence ID" value="KAF2494621.1"/>
    <property type="molecule type" value="Genomic_DNA"/>
</dbReference>
<reference evidence="5" key="1">
    <citation type="journal article" date="2020" name="Stud. Mycol.">
        <title>101 Dothideomycetes genomes: a test case for predicting lifestyles and emergence of pathogens.</title>
        <authorList>
            <person name="Haridas S."/>
            <person name="Albert R."/>
            <person name="Binder M."/>
            <person name="Bloem J."/>
            <person name="Labutti K."/>
            <person name="Salamov A."/>
            <person name="Andreopoulos B."/>
            <person name="Baker S."/>
            <person name="Barry K."/>
            <person name="Bills G."/>
            <person name="Bluhm B."/>
            <person name="Cannon C."/>
            <person name="Castanera R."/>
            <person name="Culley D."/>
            <person name="Daum C."/>
            <person name="Ezra D."/>
            <person name="Gonzalez J."/>
            <person name="Henrissat B."/>
            <person name="Kuo A."/>
            <person name="Liang C."/>
            <person name="Lipzen A."/>
            <person name="Lutzoni F."/>
            <person name="Magnuson J."/>
            <person name="Mondo S."/>
            <person name="Nolan M."/>
            <person name="Ohm R."/>
            <person name="Pangilinan J."/>
            <person name="Park H.-J."/>
            <person name="Ramirez L."/>
            <person name="Alfaro M."/>
            <person name="Sun H."/>
            <person name="Tritt A."/>
            <person name="Yoshinaga Y."/>
            <person name="Zwiers L.-H."/>
            <person name="Turgeon B."/>
            <person name="Goodwin S."/>
            <person name="Spatafora J."/>
            <person name="Crous P."/>
            <person name="Grigoriev I."/>
        </authorList>
    </citation>
    <scope>NUCLEOTIDE SEQUENCE</scope>
    <source>
        <strain evidence="5">CBS 269.34</strain>
    </source>
</reference>
<evidence type="ECO:0000313" key="6">
    <source>
        <dbReference type="Proteomes" id="UP000799750"/>
    </source>
</evidence>
<dbReference type="Gene3D" id="3.90.550.10">
    <property type="entry name" value="Spore Coat Polysaccharide Biosynthesis Protein SpsA, Chain A"/>
    <property type="match status" value="1"/>
</dbReference>
<feature type="transmembrane region" description="Helical" evidence="4">
    <location>
        <begin position="13"/>
        <end position="37"/>
    </location>
</feature>
<organism evidence="5 6">
    <name type="scientific">Lophium mytilinum</name>
    <dbReference type="NCBI Taxonomy" id="390894"/>
    <lineage>
        <taxon>Eukaryota</taxon>
        <taxon>Fungi</taxon>
        <taxon>Dikarya</taxon>
        <taxon>Ascomycota</taxon>
        <taxon>Pezizomycotina</taxon>
        <taxon>Dothideomycetes</taxon>
        <taxon>Pleosporomycetidae</taxon>
        <taxon>Mytilinidiales</taxon>
        <taxon>Mytilinidiaceae</taxon>
        <taxon>Lophium</taxon>
    </lineage>
</organism>
<dbReference type="InterPro" id="IPR008630">
    <property type="entry name" value="Glyco_trans_34"/>
</dbReference>
<dbReference type="GO" id="GO:0000139">
    <property type="term" value="C:Golgi membrane"/>
    <property type="evidence" value="ECO:0007669"/>
    <property type="project" value="TreeGrafter"/>
</dbReference>
<comment type="similarity">
    <text evidence="1">Belongs to the glycosyltransferase 34 family.</text>
</comment>
<dbReference type="OrthoDB" id="3763672at2759"/>
<evidence type="ECO:0000256" key="4">
    <source>
        <dbReference type="SAM" id="Phobius"/>
    </source>
</evidence>
<keyword evidence="4" id="KW-1133">Transmembrane helix</keyword>
<keyword evidence="2" id="KW-0328">Glycosyltransferase</keyword>
<name>A0A6A6QQF0_9PEZI</name>
<dbReference type="Pfam" id="PF05637">
    <property type="entry name" value="Glyco_transf_34"/>
    <property type="match status" value="1"/>
</dbReference>
<dbReference type="GO" id="GO:0016757">
    <property type="term" value="F:glycosyltransferase activity"/>
    <property type="evidence" value="ECO:0007669"/>
    <property type="project" value="UniProtKB-KW"/>
</dbReference>
<keyword evidence="4" id="KW-0812">Transmembrane</keyword>
<keyword evidence="6" id="KW-1185">Reference proteome</keyword>
<dbReference type="AlphaFoldDB" id="A0A6A6QQF0"/>
<evidence type="ECO:0000313" key="5">
    <source>
        <dbReference type="EMBL" id="KAF2494621.1"/>
    </source>
</evidence>
<evidence type="ECO:0000256" key="1">
    <source>
        <dbReference type="ARBA" id="ARBA00005664"/>
    </source>
</evidence>
<protein>
    <recommendedName>
        <fullName evidence="7">Nucleotide-diphospho-sugar transferase domain-containing protein</fullName>
    </recommendedName>
</protein>
<dbReference type="InterPro" id="IPR029044">
    <property type="entry name" value="Nucleotide-diphossugar_trans"/>
</dbReference>
<accession>A0A6A6QQF0</accession>